<feature type="chain" id="PRO_5008888660" evidence="2">
    <location>
        <begin position="23"/>
        <end position="228"/>
    </location>
</feature>
<dbReference type="OrthoDB" id="4991875at2759"/>
<sequence length="228" mass="22101">MKYIPSTMLLASAATYVQFVAAQVSLYIPGFDPQPITADELGVGADGQTTWRIGPGVTSGTYTQDAGIFGSATLIAGPSNAHLIYDNGGLSIDDNCAISGSLAFCTVVDSAAGTIESGPVTETAIPMEVQVGSATDAGTTTAAGNSSNTSSPTSTPSAGSNATSGPSNTGTQTSSTGSSSNTSRSSSSNASQTSTGASASQTGNGAARSGSAGLAALGVAGLALKLIL</sequence>
<dbReference type="Proteomes" id="UP000092993">
    <property type="component" value="Unassembled WGS sequence"/>
</dbReference>
<dbReference type="OMA" id="AACTIAG"/>
<evidence type="ECO:0000313" key="4">
    <source>
        <dbReference type="Proteomes" id="UP000092993"/>
    </source>
</evidence>
<gene>
    <name evidence="3" type="ORF">A0H81_14292</name>
</gene>
<keyword evidence="2" id="KW-0732">Signal</keyword>
<dbReference type="AlphaFoldDB" id="A0A1C7LLU9"/>
<feature type="region of interest" description="Disordered" evidence="1">
    <location>
        <begin position="137"/>
        <end position="209"/>
    </location>
</feature>
<evidence type="ECO:0000256" key="2">
    <source>
        <dbReference type="SAM" id="SignalP"/>
    </source>
</evidence>
<protein>
    <submittedName>
        <fullName evidence="3">Uncharacterized protein</fullName>
    </submittedName>
</protein>
<evidence type="ECO:0000256" key="1">
    <source>
        <dbReference type="SAM" id="MobiDB-lite"/>
    </source>
</evidence>
<dbReference type="STRING" id="5627.A0A1C7LLU9"/>
<accession>A0A1C7LLU9</accession>
<dbReference type="EMBL" id="LUGG01000041">
    <property type="protein sequence ID" value="OBZ65741.1"/>
    <property type="molecule type" value="Genomic_DNA"/>
</dbReference>
<keyword evidence="4" id="KW-1185">Reference proteome</keyword>
<evidence type="ECO:0000313" key="3">
    <source>
        <dbReference type="EMBL" id="OBZ65741.1"/>
    </source>
</evidence>
<organism evidence="3 4">
    <name type="scientific">Grifola frondosa</name>
    <name type="common">Maitake</name>
    <name type="synonym">Polyporus frondosus</name>
    <dbReference type="NCBI Taxonomy" id="5627"/>
    <lineage>
        <taxon>Eukaryota</taxon>
        <taxon>Fungi</taxon>
        <taxon>Dikarya</taxon>
        <taxon>Basidiomycota</taxon>
        <taxon>Agaricomycotina</taxon>
        <taxon>Agaricomycetes</taxon>
        <taxon>Polyporales</taxon>
        <taxon>Grifolaceae</taxon>
        <taxon>Grifola</taxon>
    </lineage>
</organism>
<feature type="signal peptide" evidence="2">
    <location>
        <begin position="1"/>
        <end position="22"/>
    </location>
</feature>
<proteinExistence type="predicted"/>
<name>A0A1C7LLU9_GRIFR</name>
<comment type="caution">
    <text evidence="3">The sequence shown here is derived from an EMBL/GenBank/DDBJ whole genome shotgun (WGS) entry which is preliminary data.</text>
</comment>
<dbReference type="PANTHER" id="PTHR40640">
    <property type="entry name" value="ANCHORED GLYCOPROTEIN, PUTATIVE (AFU_ORTHOLOGUE AFUA_8G04860)-RELATED"/>
    <property type="match status" value="1"/>
</dbReference>
<reference evidence="3 4" key="1">
    <citation type="submission" date="2016-03" db="EMBL/GenBank/DDBJ databases">
        <title>Whole genome sequencing of Grifola frondosa 9006-11.</title>
        <authorList>
            <person name="Min B."/>
            <person name="Park H."/>
            <person name="Kim J.-G."/>
            <person name="Cho H."/>
            <person name="Oh Y.-L."/>
            <person name="Kong W.-S."/>
            <person name="Choi I.-G."/>
        </authorList>
    </citation>
    <scope>NUCLEOTIDE SEQUENCE [LARGE SCALE GENOMIC DNA]</scope>
    <source>
        <strain evidence="3 4">9006-11</strain>
    </source>
</reference>
<dbReference type="PANTHER" id="PTHR40640:SF1">
    <property type="entry name" value="ANCHORED GLYCOPROTEIN, PUTATIVE (AFU_ORTHOLOGUE AFUA_8G04860)-RELATED"/>
    <property type="match status" value="1"/>
</dbReference>